<keyword evidence="1 5" id="KW-0489">Methyltransferase</keyword>
<evidence type="ECO:0000256" key="5">
    <source>
        <dbReference type="HAMAP-Rule" id="MF_00472"/>
    </source>
</evidence>
<proteinExistence type="inferred from homology"/>
<evidence type="ECO:0000256" key="4">
    <source>
        <dbReference type="ARBA" id="ARBA00022691"/>
    </source>
</evidence>
<feature type="binding site" evidence="5">
    <location>
        <position position="120"/>
    </location>
    <ligand>
        <name>S-adenosyl-L-methionine</name>
        <dbReference type="ChEBI" id="CHEBI:59789"/>
    </ligand>
</feature>
<dbReference type="SUPFAM" id="SSF53335">
    <property type="entry name" value="S-adenosyl-L-methionine-dependent methyltransferases"/>
    <property type="match status" value="1"/>
</dbReference>
<dbReference type="EC" id="2.1.1.64" evidence="5"/>
<evidence type="ECO:0000256" key="1">
    <source>
        <dbReference type="ARBA" id="ARBA00022603"/>
    </source>
</evidence>
<dbReference type="InterPro" id="IPR029063">
    <property type="entry name" value="SAM-dependent_MTases_sf"/>
</dbReference>
<comment type="catalytic activity">
    <reaction evidence="5">
        <text>a 3-(all-trans-polyprenyl)benzene-1,2-diol + S-adenosyl-L-methionine = a 2-methoxy-6-(all-trans-polyprenyl)phenol + S-adenosyl-L-homocysteine + H(+)</text>
        <dbReference type="Rhea" id="RHEA:31411"/>
        <dbReference type="Rhea" id="RHEA-COMP:9550"/>
        <dbReference type="Rhea" id="RHEA-COMP:9551"/>
        <dbReference type="ChEBI" id="CHEBI:15378"/>
        <dbReference type="ChEBI" id="CHEBI:57856"/>
        <dbReference type="ChEBI" id="CHEBI:59789"/>
        <dbReference type="ChEBI" id="CHEBI:62729"/>
        <dbReference type="ChEBI" id="CHEBI:62731"/>
        <dbReference type="EC" id="2.1.1.222"/>
    </reaction>
</comment>
<keyword evidence="2 5" id="KW-0808">Transferase</keyword>
<feature type="binding site" evidence="5">
    <location>
        <position position="55"/>
    </location>
    <ligand>
        <name>S-adenosyl-L-methionine</name>
        <dbReference type="ChEBI" id="CHEBI:59789"/>
    </ligand>
</feature>
<feature type="binding site" evidence="5">
    <location>
        <position position="76"/>
    </location>
    <ligand>
        <name>S-adenosyl-L-methionine</name>
        <dbReference type="ChEBI" id="CHEBI:59789"/>
    </ligand>
</feature>
<comment type="pathway">
    <text evidence="5">Cofactor biosynthesis; ubiquinone biosynthesis.</text>
</comment>
<evidence type="ECO:0000256" key="2">
    <source>
        <dbReference type="ARBA" id="ARBA00022679"/>
    </source>
</evidence>
<dbReference type="Gene3D" id="3.40.50.150">
    <property type="entry name" value="Vaccinia Virus protein VP39"/>
    <property type="match status" value="1"/>
</dbReference>
<feature type="binding site" evidence="5">
    <location>
        <position position="36"/>
    </location>
    <ligand>
        <name>S-adenosyl-L-methionine</name>
        <dbReference type="ChEBI" id="CHEBI:59789"/>
    </ligand>
</feature>
<protein>
    <recommendedName>
        <fullName evidence="5">Ubiquinone biosynthesis O-methyltransferase</fullName>
    </recommendedName>
    <alternativeName>
        <fullName evidence="5">2-polyprenyl-6-hydroxyphenol methylase</fullName>
        <ecNumber evidence="5">2.1.1.222</ecNumber>
    </alternativeName>
    <alternativeName>
        <fullName evidence="5">3-demethylubiquinone 3-O-methyltransferase</fullName>
        <ecNumber evidence="5">2.1.1.64</ecNumber>
    </alternativeName>
</protein>
<organism evidence="6 7">
    <name type="scientific">Thiopseudomonas acetoxidans</name>
    <dbReference type="NCBI Taxonomy" id="3041622"/>
    <lineage>
        <taxon>Bacteria</taxon>
        <taxon>Pseudomonadati</taxon>
        <taxon>Pseudomonadota</taxon>
        <taxon>Gammaproteobacteria</taxon>
        <taxon>Pseudomonadales</taxon>
        <taxon>Pseudomonadaceae</taxon>
        <taxon>Thiopseudomonas</taxon>
    </lineage>
</organism>
<comment type="caution">
    <text evidence="6">The sequence shown here is derived from an EMBL/GenBank/DDBJ whole genome shotgun (WGS) entry which is preliminary data.</text>
</comment>
<keyword evidence="4 5" id="KW-0949">S-adenosyl-L-methionine</keyword>
<sequence>MPNVDQLEVAKFEALAHRWWDRESEFKPLHDINPLRVNWIDLRAPLAGKRVLDVGCGGGILSEAMALRGAKVTGIDMGEAPLAVARLHQLETGVEVDYRQITAEQLAKEMPEQFDVVTCLEMLEHVPDPASIIQACYHLVKPGGQVFFSTINRNPKAYLLAVVGAEYVLRMLPRGTHDYKKFIKPSELGAWSREAGLHTHDIIGLTYNPLLKRYKLESNVDVNYMLHCSKPL</sequence>
<comment type="similarity">
    <text evidence="5">Belongs to the methyltransferase superfamily. UbiG/COQ3 family.</text>
</comment>
<dbReference type="EC" id="2.1.1.222" evidence="5"/>
<dbReference type="GO" id="GO:0032259">
    <property type="term" value="P:methylation"/>
    <property type="evidence" value="ECO:0007669"/>
    <property type="project" value="UniProtKB-KW"/>
</dbReference>
<name>A0ABT7SMQ5_9GAMM</name>
<evidence type="ECO:0000313" key="7">
    <source>
        <dbReference type="Proteomes" id="UP001241056"/>
    </source>
</evidence>
<gene>
    <name evidence="5 6" type="primary">ubiG</name>
    <name evidence="6" type="ORF">QEZ41_04160</name>
</gene>
<dbReference type="PANTHER" id="PTHR43464">
    <property type="entry name" value="METHYLTRANSFERASE"/>
    <property type="match status" value="1"/>
</dbReference>
<reference evidence="6 7" key="1">
    <citation type="submission" date="2023-06" db="EMBL/GenBank/DDBJ databases">
        <title>Thiopseudomonas sp. CY1220 draft genome sequence.</title>
        <authorList>
            <person name="Zhao G."/>
            <person name="An M."/>
        </authorList>
    </citation>
    <scope>NUCLEOTIDE SEQUENCE [LARGE SCALE GENOMIC DNA]</scope>
    <source>
        <strain evidence="6 7">CY1220</strain>
    </source>
</reference>
<evidence type="ECO:0000313" key="6">
    <source>
        <dbReference type="EMBL" id="MDM7857470.1"/>
    </source>
</evidence>
<accession>A0ABT7SMQ5</accession>
<dbReference type="Pfam" id="PF13489">
    <property type="entry name" value="Methyltransf_23"/>
    <property type="match status" value="1"/>
</dbReference>
<dbReference type="PANTHER" id="PTHR43464:SF19">
    <property type="entry name" value="UBIQUINONE BIOSYNTHESIS O-METHYLTRANSFERASE, MITOCHONDRIAL"/>
    <property type="match status" value="1"/>
</dbReference>
<comment type="catalytic activity">
    <reaction evidence="5">
        <text>a 3-demethylubiquinol + S-adenosyl-L-methionine = a ubiquinol + S-adenosyl-L-homocysteine + H(+)</text>
        <dbReference type="Rhea" id="RHEA:44380"/>
        <dbReference type="Rhea" id="RHEA-COMP:9566"/>
        <dbReference type="Rhea" id="RHEA-COMP:10914"/>
        <dbReference type="ChEBI" id="CHEBI:15378"/>
        <dbReference type="ChEBI" id="CHEBI:17976"/>
        <dbReference type="ChEBI" id="CHEBI:57856"/>
        <dbReference type="ChEBI" id="CHEBI:59789"/>
        <dbReference type="ChEBI" id="CHEBI:84422"/>
        <dbReference type="EC" id="2.1.1.64"/>
    </reaction>
</comment>
<dbReference type="EMBL" id="JAUCDY010000003">
    <property type="protein sequence ID" value="MDM7857470.1"/>
    <property type="molecule type" value="Genomic_DNA"/>
</dbReference>
<dbReference type="GO" id="GO:0102208">
    <property type="term" value="F:2-polyprenyl-6-hydroxyphenol methylase activity"/>
    <property type="evidence" value="ECO:0007669"/>
    <property type="project" value="UniProtKB-EC"/>
</dbReference>
<dbReference type="CDD" id="cd02440">
    <property type="entry name" value="AdoMet_MTases"/>
    <property type="match status" value="1"/>
</dbReference>
<evidence type="ECO:0000256" key="3">
    <source>
        <dbReference type="ARBA" id="ARBA00022688"/>
    </source>
</evidence>
<comment type="function">
    <text evidence="5">O-methyltransferase that catalyzes the 2 O-methylation steps in the ubiquinone biosynthetic pathway.</text>
</comment>
<keyword evidence="7" id="KW-1185">Reference proteome</keyword>
<dbReference type="NCBIfam" id="TIGR01983">
    <property type="entry name" value="UbiG"/>
    <property type="match status" value="1"/>
</dbReference>
<dbReference type="GO" id="GO:0061542">
    <property type="term" value="F:3-demethylubiquinol 3-O-methyltransferase activity"/>
    <property type="evidence" value="ECO:0007669"/>
    <property type="project" value="UniProtKB-EC"/>
</dbReference>
<dbReference type="HAMAP" id="MF_00472">
    <property type="entry name" value="UbiG"/>
    <property type="match status" value="1"/>
</dbReference>
<dbReference type="InterPro" id="IPR010233">
    <property type="entry name" value="UbiG_MeTrfase"/>
</dbReference>
<keyword evidence="3 5" id="KW-0831">Ubiquinone biosynthesis</keyword>
<dbReference type="RefSeq" id="WP_289410124.1">
    <property type="nucleotide sequence ID" value="NZ_JAUCDY010000003.1"/>
</dbReference>
<dbReference type="Proteomes" id="UP001241056">
    <property type="component" value="Unassembled WGS sequence"/>
</dbReference>